<keyword evidence="2" id="KW-1185">Reference proteome</keyword>
<evidence type="ECO:0000313" key="1">
    <source>
        <dbReference type="EMBL" id="RIB28117.1"/>
    </source>
</evidence>
<reference evidence="1 2" key="1">
    <citation type="submission" date="2018-06" db="EMBL/GenBank/DDBJ databases">
        <title>Comparative genomics reveals the genomic features of Rhizophagus irregularis, R. cerebriforme, R. diaphanum and Gigaspora rosea, and their symbiotic lifestyle signature.</title>
        <authorList>
            <person name="Morin E."/>
            <person name="San Clemente H."/>
            <person name="Chen E.C.H."/>
            <person name="De La Providencia I."/>
            <person name="Hainaut M."/>
            <person name="Kuo A."/>
            <person name="Kohler A."/>
            <person name="Murat C."/>
            <person name="Tang N."/>
            <person name="Roy S."/>
            <person name="Loubradou J."/>
            <person name="Henrissat B."/>
            <person name="Grigoriev I.V."/>
            <person name="Corradi N."/>
            <person name="Roux C."/>
            <person name="Martin F.M."/>
        </authorList>
    </citation>
    <scope>NUCLEOTIDE SEQUENCE [LARGE SCALE GENOMIC DNA]</scope>
    <source>
        <strain evidence="1 2">DAOM 194757</strain>
    </source>
</reference>
<evidence type="ECO:0000313" key="2">
    <source>
        <dbReference type="Proteomes" id="UP000266673"/>
    </source>
</evidence>
<dbReference type="OrthoDB" id="5417785at2759"/>
<sequence>MPLLKLELYEFQQEWNNHKIRYYIYSKCPPGCPNVNYFLPELNNTHDYEFKVNLEEYQFIYNKYYSNSDWNNYLSKEIILEVNINGSKILLNLEQKEINIVNSRKIYNILRILDIKL</sequence>
<protein>
    <submittedName>
        <fullName evidence="1">Uncharacterized protein</fullName>
    </submittedName>
</protein>
<accession>A0A397W3H1</accession>
<gene>
    <name evidence="1" type="ORF">C2G38_2158773</name>
</gene>
<dbReference type="EMBL" id="QKWP01000076">
    <property type="protein sequence ID" value="RIB28117.1"/>
    <property type="molecule type" value="Genomic_DNA"/>
</dbReference>
<name>A0A397W3H1_9GLOM</name>
<organism evidence="1 2">
    <name type="scientific">Gigaspora rosea</name>
    <dbReference type="NCBI Taxonomy" id="44941"/>
    <lineage>
        <taxon>Eukaryota</taxon>
        <taxon>Fungi</taxon>
        <taxon>Fungi incertae sedis</taxon>
        <taxon>Mucoromycota</taxon>
        <taxon>Glomeromycotina</taxon>
        <taxon>Glomeromycetes</taxon>
        <taxon>Diversisporales</taxon>
        <taxon>Gigasporaceae</taxon>
        <taxon>Gigaspora</taxon>
    </lineage>
</organism>
<proteinExistence type="predicted"/>
<dbReference type="Proteomes" id="UP000266673">
    <property type="component" value="Unassembled WGS sequence"/>
</dbReference>
<dbReference type="AlphaFoldDB" id="A0A397W3H1"/>
<comment type="caution">
    <text evidence="1">The sequence shown here is derived from an EMBL/GenBank/DDBJ whole genome shotgun (WGS) entry which is preliminary data.</text>
</comment>
<dbReference type="STRING" id="44941.A0A397W3H1"/>